<reference evidence="2" key="1">
    <citation type="submission" date="2021-04" db="EMBL/GenBank/DDBJ databases">
        <authorList>
            <consortium name="Molecular Ecology Group"/>
        </authorList>
    </citation>
    <scope>NUCLEOTIDE SEQUENCE</scope>
</reference>
<feature type="region of interest" description="Disordered" evidence="1">
    <location>
        <begin position="363"/>
        <end position="386"/>
    </location>
</feature>
<name>A0A8S3YGI6_9EUPU</name>
<feature type="compositionally biased region" description="Low complexity" evidence="1">
    <location>
        <begin position="363"/>
        <end position="374"/>
    </location>
</feature>
<organism evidence="2 3">
    <name type="scientific">Candidula unifasciata</name>
    <dbReference type="NCBI Taxonomy" id="100452"/>
    <lineage>
        <taxon>Eukaryota</taxon>
        <taxon>Metazoa</taxon>
        <taxon>Spiralia</taxon>
        <taxon>Lophotrochozoa</taxon>
        <taxon>Mollusca</taxon>
        <taxon>Gastropoda</taxon>
        <taxon>Heterobranchia</taxon>
        <taxon>Euthyneura</taxon>
        <taxon>Panpulmonata</taxon>
        <taxon>Eupulmonata</taxon>
        <taxon>Stylommatophora</taxon>
        <taxon>Helicina</taxon>
        <taxon>Helicoidea</taxon>
        <taxon>Geomitridae</taxon>
        <taxon>Candidula</taxon>
    </lineage>
</organism>
<dbReference type="OrthoDB" id="6156342at2759"/>
<evidence type="ECO:0000313" key="2">
    <source>
        <dbReference type="EMBL" id="CAG5114591.1"/>
    </source>
</evidence>
<keyword evidence="3" id="KW-1185">Reference proteome</keyword>
<gene>
    <name evidence="2" type="ORF">CUNI_LOCUS149</name>
</gene>
<proteinExistence type="predicted"/>
<evidence type="ECO:0000313" key="3">
    <source>
        <dbReference type="Proteomes" id="UP000678393"/>
    </source>
</evidence>
<accession>A0A8S3YGI6</accession>
<dbReference type="Proteomes" id="UP000678393">
    <property type="component" value="Unassembled WGS sequence"/>
</dbReference>
<feature type="region of interest" description="Disordered" evidence="1">
    <location>
        <begin position="76"/>
        <end position="100"/>
    </location>
</feature>
<dbReference type="AlphaFoldDB" id="A0A8S3YGI6"/>
<sequence length="408" mass="42744">MTREKDLIMTRNRSSGEGACTAYVHSRITLYHASKIDLRYCRSLHSCSSCKLGQVDDLCGAIHFGVCSPVNFPSGRQRRVSGPSEHAVSYASTSPGSPSLDHDGSTIYHSSAHFSAPTNTKDKLVPRTRSLAILREGHELAGMHLDHRPVAHQSGLMRLHPQRQVVVQGPSIRIGGGATGVGQPGSDLIISSLGSAGGGRGGGVSISIKRGQTNISSSAGTAIKIQGQGHEIHIQGRGGQNIRVQPAVGHGGHVIRIHGQAHQDQLQYPSYSAVKPVAANSPTGVARSTATFTLPIPRSYSSTTQFQPQKPTARVAPAPVPPQICTPPVLIPATTLSPSPVLSSSCPDSPTCSQETPPFPVCSPVSSLSETPASSPSPSPSPPLASQIYTVQPPVSQVSVLLEISCMH</sequence>
<protein>
    <submittedName>
        <fullName evidence="2">Uncharacterized protein</fullName>
    </submittedName>
</protein>
<comment type="caution">
    <text evidence="2">The sequence shown here is derived from an EMBL/GenBank/DDBJ whole genome shotgun (WGS) entry which is preliminary data.</text>
</comment>
<evidence type="ECO:0000256" key="1">
    <source>
        <dbReference type="SAM" id="MobiDB-lite"/>
    </source>
</evidence>
<dbReference type="EMBL" id="CAJHNH020000013">
    <property type="protein sequence ID" value="CAG5114591.1"/>
    <property type="molecule type" value="Genomic_DNA"/>
</dbReference>